<dbReference type="GO" id="GO:0008483">
    <property type="term" value="F:transaminase activity"/>
    <property type="evidence" value="ECO:0000318"/>
    <property type="project" value="GO_Central"/>
</dbReference>
<keyword evidence="6" id="KW-0808">Transferase</keyword>
<proteinExistence type="inferred from homology"/>
<dbReference type="RefSeq" id="XP_021860143.1">
    <property type="nucleotide sequence ID" value="XM_022004451.2"/>
</dbReference>
<organism evidence="5 6">
    <name type="scientific">Spinacia oleracea</name>
    <name type="common">Spinach</name>
    <dbReference type="NCBI Taxonomy" id="3562"/>
    <lineage>
        <taxon>Eukaryota</taxon>
        <taxon>Viridiplantae</taxon>
        <taxon>Streptophyta</taxon>
        <taxon>Embryophyta</taxon>
        <taxon>Tracheophyta</taxon>
        <taxon>Spermatophyta</taxon>
        <taxon>Magnoliopsida</taxon>
        <taxon>eudicotyledons</taxon>
        <taxon>Gunneridae</taxon>
        <taxon>Pentapetalae</taxon>
        <taxon>Caryophyllales</taxon>
        <taxon>Chenopodiaceae</taxon>
        <taxon>Chenopodioideae</taxon>
        <taxon>Anserineae</taxon>
        <taxon>Spinacia</taxon>
    </lineage>
</organism>
<dbReference type="PANTHER" id="PTHR43795:SF15">
    <property type="entry name" value="TRYPTOPHAN AMINOTRANSFERASE-RELATED PROTEIN 1"/>
    <property type="match status" value="1"/>
</dbReference>
<keyword evidence="2" id="KW-0663">Pyridoxal phosphate</keyword>
<keyword evidence="6" id="KW-0032">Aminotransferase</keyword>
<evidence type="ECO:0000259" key="4">
    <source>
        <dbReference type="Pfam" id="PF04864"/>
    </source>
</evidence>
<dbReference type="GeneID" id="110799231"/>
<dbReference type="InterPro" id="IPR050478">
    <property type="entry name" value="Ethylene_sulfur-biosynth"/>
</dbReference>
<dbReference type="InterPro" id="IPR015422">
    <property type="entry name" value="PyrdxlP-dep_Trfase_small"/>
</dbReference>
<sequence length="417" mass="46703">MCPVEGNQKSNHTNGNGVTTNGNCSGGGNNDVFISVDRGDPKMYYTFWKNVDDKCTVTIKASELMSYFADLDQGGVFYQLPEFSAAVHQVHRVVGNAVTEGRYIIGGTGSSQLFTVALRALASTVNNTNTDNNLKKKRQIPVVCAEPFYSCYQEALEEEKSEIYKWQGDAKTFDEEGPYVEVVTTPNNPDGSIREPVVKKEGGLVICDLAYYWPQYTPITTPADYDVMLFTLSKATGHAGSRVGWAIVKDKEIAMRMIKLMSLITIGTCHEGQLRATKILEFVADSYAPLENGKLNSNGNAHVVEQPSEKFFEFSHRVLADRWKRLRAVVKRCGVFNLPEYSPEYCNFMNKNIHPNPAYAWMELKNGEDAEKLMNELKIQTRGGPRFGVSSKYTRVSMMECDDTFNQLLDRLSTLES</sequence>
<keyword evidence="5" id="KW-1185">Reference proteome</keyword>
<evidence type="ECO:0000256" key="3">
    <source>
        <dbReference type="SAM" id="MobiDB-lite"/>
    </source>
</evidence>
<evidence type="ECO:0000256" key="2">
    <source>
        <dbReference type="ARBA" id="ARBA00022898"/>
    </source>
</evidence>
<feature type="region of interest" description="Disordered" evidence="3">
    <location>
        <begin position="1"/>
        <end position="22"/>
    </location>
</feature>
<dbReference type="PANTHER" id="PTHR43795">
    <property type="entry name" value="BIFUNCTIONAL ASPARTATE AMINOTRANSFERASE AND GLUTAMATE/ASPARTATE-PREPHENATE AMINOTRANSFERASE-RELATED"/>
    <property type="match status" value="1"/>
</dbReference>
<gene>
    <name evidence="6" type="primary">LOC110799231</name>
</gene>
<dbReference type="Gene3D" id="3.90.1150.10">
    <property type="entry name" value="Aspartate Aminotransferase, domain 1"/>
    <property type="match status" value="2"/>
</dbReference>
<dbReference type="GO" id="GO:0006520">
    <property type="term" value="P:amino acid metabolic process"/>
    <property type="evidence" value="ECO:0000318"/>
    <property type="project" value="GO_Central"/>
</dbReference>
<feature type="domain" description="Alliinase C-terminal" evidence="4">
    <location>
        <begin position="35"/>
        <end position="415"/>
    </location>
</feature>
<evidence type="ECO:0000313" key="5">
    <source>
        <dbReference type="Proteomes" id="UP000813463"/>
    </source>
</evidence>
<evidence type="ECO:0000313" key="6">
    <source>
        <dbReference type="RefSeq" id="XP_021860143.1"/>
    </source>
</evidence>
<dbReference type="AlphaFoldDB" id="A0A9R0J2G6"/>
<reference evidence="6" key="2">
    <citation type="submission" date="2025-08" db="UniProtKB">
        <authorList>
            <consortium name="RefSeq"/>
        </authorList>
    </citation>
    <scope>IDENTIFICATION</scope>
    <source>
        <tissue evidence="6">Leaf</tissue>
    </source>
</reference>
<dbReference type="Gene3D" id="3.40.640.10">
    <property type="entry name" value="Type I PLP-dependent aspartate aminotransferase-like (Major domain)"/>
    <property type="match status" value="1"/>
</dbReference>
<dbReference type="GO" id="GO:0016846">
    <property type="term" value="F:carbon-sulfur lyase activity"/>
    <property type="evidence" value="ECO:0007669"/>
    <property type="project" value="InterPro"/>
</dbReference>
<dbReference type="InterPro" id="IPR015421">
    <property type="entry name" value="PyrdxlP-dep_Trfase_major"/>
</dbReference>
<dbReference type="InterPro" id="IPR006948">
    <property type="entry name" value="Alliinase_C"/>
</dbReference>
<dbReference type="Proteomes" id="UP000813463">
    <property type="component" value="Chromosome 1"/>
</dbReference>
<feature type="compositionally biased region" description="Low complexity" evidence="3">
    <location>
        <begin position="11"/>
        <end position="22"/>
    </location>
</feature>
<name>A0A9R0J2G6_SPIOL</name>
<dbReference type="Pfam" id="PF04864">
    <property type="entry name" value="Alliinase_C"/>
    <property type="match status" value="1"/>
</dbReference>
<dbReference type="SUPFAM" id="SSF53383">
    <property type="entry name" value="PLP-dependent transferases"/>
    <property type="match status" value="1"/>
</dbReference>
<dbReference type="InterPro" id="IPR015424">
    <property type="entry name" value="PyrdxlP-dep_Trfase"/>
</dbReference>
<reference evidence="5" key="1">
    <citation type="journal article" date="2021" name="Nat. Commun.">
        <title>Genomic analyses provide insights into spinach domestication and the genetic basis of agronomic traits.</title>
        <authorList>
            <person name="Cai X."/>
            <person name="Sun X."/>
            <person name="Xu C."/>
            <person name="Sun H."/>
            <person name="Wang X."/>
            <person name="Ge C."/>
            <person name="Zhang Z."/>
            <person name="Wang Q."/>
            <person name="Fei Z."/>
            <person name="Jiao C."/>
            <person name="Wang Q."/>
        </authorList>
    </citation>
    <scope>NUCLEOTIDE SEQUENCE [LARGE SCALE GENOMIC DNA]</scope>
    <source>
        <strain evidence="5">cv. Varoflay</strain>
    </source>
</reference>
<evidence type="ECO:0000256" key="1">
    <source>
        <dbReference type="ARBA" id="ARBA00006312"/>
    </source>
</evidence>
<dbReference type="OrthoDB" id="1633118at2759"/>
<dbReference type="CDD" id="cd00609">
    <property type="entry name" value="AAT_like"/>
    <property type="match status" value="1"/>
</dbReference>
<protein>
    <submittedName>
        <fullName evidence="6">Tryptophan aminotransferase-related protein 1</fullName>
    </submittedName>
</protein>
<accession>A0A9R0J2G6</accession>
<comment type="similarity">
    <text evidence="1">Belongs to the alliinase family.</text>
</comment>
<dbReference type="KEGG" id="soe:110799231"/>